<evidence type="ECO:0000313" key="1">
    <source>
        <dbReference type="EMBL" id="KAA1194256.1"/>
    </source>
</evidence>
<reference evidence="1 2" key="1">
    <citation type="submission" date="2019-09" db="EMBL/GenBank/DDBJ databases">
        <authorList>
            <person name="Chen X.-Y."/>
        </authorList>
    </citation>
    <scope>NUCLEOTIDE SEQUENCE [LARGE SCALE GENOMIC DNA]</scope>
    <source>
        <strain evidence="1 2">NY5</strain>
    </source>
</reference>
<dbReference type="Proteomes" id="UP000323708">
    <property type="component" value="Unassembled WGS sequence"/>
</dbReference>
<proteinExistence type="predicted"/>
<organism evidence="1 2">
    <name type="scientific">Pseudohalioglobus sediminis</name>
    <dbReference type="NCBI Taxonomy" id="2606449"/>
    <lineage>
        <taxon>Bacteria</taxon>
        <taxon>Pseudomonadati</taxon>
        <taxon>Pseudomonadota</taxon>
        <taxon>Gammaproteobacteria</taxon>
        <taxon>Cellvibrionales</taxon>
        <taxon>Halieaceae</taxon>
        <taxon>Pseudohalioglobus</taxon>
    </lineage>
</organism>
<dbReference type="AlphaFoldDB" id="A0A5B0X4P4"/>
<comment type="caution">
    <text evidence="1">The sequence shown here is derived from an EMBL/GenBank/DDBJ whole genome shotgun (WGS) entry which is preliminary data.</text>
</comment>
<keyword evidence="2" id="KW-1185">Reference proteome</keyword>
<sequence>MGDTRLYLSLIPQALVASMLNPEEFGYYYATGKQAHTHGEAIFFEVDPDWRSEDFPFHVMTEKCVPGPGGEPKESVYLGIYRVLSRVPVRALGNLYLVTSDGLSLELQRQPHSEAGRDELHLYQEFCPITPMVASRLNPRQFCQFITDTSQPIHVPRIVFSELRLDGLAQDPVQGDAHDLPYHNLQHLRDCLQQIKATHKDTKLVTKQSTEGVMYRMVKGGFYVGDQHDFAYYPYPSLDLLETSHRSWWRSAQAGGSFWR</sequence>
<accession>A0A5B0X4P4</accession>
<evidence type="ECO:0000313" key="2">
    <source>
        <dbReference type="Proteomes" id="UP000323708"/>
    </source>
</evidence>
<name>A0A5B0X4P4_9GAMM</name>
<dbReference type="RefSeq" id="WP_149609725.1">
    <property type="nucleotide sequence ID" value="NZ_VTUX01000001.1"/>
</dbReference>
<dbReference type="EMBL" id="VTUX01000001">
    <property type="protein sequence ID" value="KAA1194256.1"/>
    <property type="molecule type" value="Genomic_DNA"/>
</dbReference>
<gene>
    <name evidence="1" type="ORF">F0M18_02135</name>
</gene>
<protein>
    <submittedName>
        <fullName evidence="1">Uncharacterized protein</fullName>
    </submittedName>
</protein>